<evidence type="ECO:0000256" key="4">
    <source>
        <dbReference type="SAM" id="Coils"/>
    </source>
</evidence>
<dbReference type="Pfam" id="PF13181">
    <property type="entry name" value="TPR_8"/>
    <property type="match status" value="1"/>
</dbReference>
<evidence type="ECO:0000256" key="2">
    <source>
        <dbReference type="ARBA" id="ARBA00022803"/>
    </source>
</evidence>
<gene>
    <name evidence="5" type="ORF">ACFOZ1_07480</name>
</gene>
<dbReference type="InterPro" id="IPR019734">
    <property type="entry name" value="TPR_rpt"/>
</dbReference>
<comment type="caution">
    <text evidence="5">The sequence shown here is derived from an EMBL/GenBank/DDBJ whole genome shotgun (WGS) entry which is preliminary data.</text>
</comment>
<feature type="coiled-coil region" evidence="4">
    <location>
        <begin position="343"/>
        <end position="377"/>
    </location>
</feature>
<dbReference type="Proteomes" id="UP001595880">
    <property type="component" value="Unassembled WGS sequence"/>
</dbReference>
<dbReference type="RefSeq" id="WP_390197802.1">
    <property type="nucleotide sequence ID" value="NZ_JBHSDV010000001.1"/>
</dbReference>
<keyword evidence="2 3" id="KW-0802">TPR repeat</keyword>
<dbReference type="SUPFAM" id="SSF48452">
    <property type="entry name" value="TPR-like"/>
    <property type="match status" value="2"/>
</dbReference>
<name>A0ABV8VTY1_9BACI</name>
<dbReference type="Gene3D" id="1.25.40.10">
    <property type="entry name" value="Tetratricopeptide repeat domain"/>
    <property type="match status" value="2"/>
</dbReference>
<dbReference type="Pfam" id="PF25058">
    <property type="entry name" value="ARM_TT21"/>
    <property type="match status" value="1"/>
</dbReference>
<evidence type="ECO:0000256" key="1">
    <source>
        <dbReference type="ARBA" id="ARBA00022737"/>
    </source>
</evidence>
<dbReference type="Gene3D" id="1.20.58.2200">
    <property type="match status" value="1"/>
</dbReference>
<protein>
    <submittedName>
        <fullName evidence="5">Tetratricopeptide repeat protein</fullName>
    </submittedName>
</protein>
<dbReference type="SMART" id="SM00028">
    <property type="entry name" value="TPR"/>
    <property type="match status" value="8"/>
</dbReference>
<dbReference type="Pfam" id="PF14559">
    <property type="entry name" value="TPR_19"/>
    <property type="match status" value="1"/>
</dbReference>
<reference evidence="6" key="1">
    <citation type="journal article" date="2019" name="Int. J. Syst. Evol. Microbiol.">
        <title>The Global Catalogue of Microorganisms (GCM) 10K type strain sequencing project: providing services to taxonomists for standard genome sequencing and annotation.</title>
        <authorList>
            <consortium name="The Broad Institute Genomics Platform"/>
            <consortium name="The Broad Institute Genome Sequencing Center for Infectious Disease"/>
            <person name="Wu L."/>
            <person name="Ma J."/>
        </authorList>
    </citation>
    <scope>NUCLEOTIDE SEQUENCE [LARGE SCALE GENOMIC DNA]</scope>
    <source>
        <strain evidence="6">KACC 14058</strain>
    </source>
</reference>
<dbReference type="PANTHER" id="PTHR45586:SF15">
    <property type="entry name" value="TPR REPEAT-CONTAINING PROTEIN YPIA"/>
    <property type="match status" value="1"/>
</dbReference>
<feature type="repeat" description="TPR" evidence="3">
    <location>
        <begin position="170"/>
        <end position="203"/>
    </location>
</feature>
<sequence length="421" mass="49365">MDNIEVAINYIYDGEMEKALHLLEKLEKNKNINTKLDIAQLYLELGIEDRASELLKEIINKEPSHNEAKLMLADILVNDNEDEKAISILNEIEPHDELYIHALLQLADLYQAQGLFEVAEKKLYDAKQLRSDEPLIDFALGEFFFSVGEYHKSTIYFEKLLEHTHEIAGVDIDLRLAESYALNGEFEEALTYFQNSDTNDPEQLFRYGFLAYQAERYEIAIEVWKQLLENEMEFPSVYQYLTISYDQEGLLAEAVTTARKGVEMDPYNKEMWYIAGKILHKNSEQNVAYEYMEKAIALDSEYYEALLFLIECYKNDQNYSSLIELLTTKVEINELDGIFTWELAKAYNEEEQYNESLNAYQNAYNKLNKDVDFLQDYGYFLVEEGKIQSAIQILEEYLQYEPSDFEVEQYVNRLKEQIDTL</sequence>
<dbReference type="InterPro" id="IPR051012">
    <property type="entry name" value="CellSynth/LPSAsmb/PSIAsmb"/>
</dbReference>
<evidence type="ECO:0000256" key="3">
    <source>
        <dbReference type="PROSITE-ProRule" id="PRU00339"/>
    </source>
</evidence>
<dbReference type="EMBL" id="JBHSDV010000001">
    <property type="protein sequence ID" value="MFC4387654.1"/>
    <property type="molecule type" value="Genomic_DNA"/>
</dbReference>
<keyword evidence="1" id="KW-0677">Repeat</keyword>
<dbReference type="InterPro" id="IPR038440">
    <property type="entry name" value="FimV_C_sf"/>
</dbReference>
<keyword evidence="4" id="KW-0175">Coiled coil</keyword>
<accession>A0ABV8VTY1</accession>
<dbReference type="PROSITE" id="PS50005">
    <property type="entry name" value="TPR"/>
    <property type="match status" value="2"/>
</dbReference>
<feature type="repeat" description="TPR" evidence="3">
    <location>
        <begin position="371"/>
        <end position="404"/>
    </location>
</feature>
<organism evidence="5 6">
    <name type="scientific">Gracilibacillus marinus</name>
    <dbReference type="NCBI Taxonomy" id="630535"/>
    <lineage>
        <taxon>Bacteria</taxon>
        <taxon>Bacillati</taxon>
        <taxon>Bacillota</taxon>
        <taxon>Bacilli</taxon>
        <taxon>Bacillales</taxon>
        <taxon>Bacillaceae</taxon>
        <taxon>Gracilibacillus</taxon>
    </lineage>
</organism>
<evidence type="ECO:0000313" key="5">
    <source>
        <dbReference type="EMBL" id="MFC4387654.1"/>
    </source>
</evidence>
<evidence type="ECO:0000313" key="6">
    <source>
        <dbReference type="Proteomes" id="UP001595880"/>
    </source>
</evidence>
<proteinExistence type="predicted"/>
<dbReference type="InterPro" id="IPR011990">
    <property type="entry name" value="TPR-like_helical_dom_sf"/>
</dbReference>
<keyword evidence="6" id="KW-1185">Reference proteome</keyword>
<dbReference type="PANTHER" id="PTHR45586">
    <property type="entry name" value="TPR REPEAT-CONTAINING PROTEIN PA4667"/>
    <property type="match status" value="1"/>
</dbReference>